<dbReference type="EC" id="2.7.11.1" evidence="1"/>
<evidence type="ECO:0000259" key="8">
    <source>
        <dbReference type="PROSITE" id="PS51146"/>
    </source>
</evidence>
<keyword evidence="4" id="KW-0677">Repeat</keyword>
<dbReference type="InterPro" id="IPR027417">
    <property type="entry name" value="P-loop_NTPase"/>
</dbReference>
<dbReference type="InterPro" id="IPR010624">
    <property type="entry name" value="KaiC_dom"/>
</dbReference>
<dbReference type="EMBL" id="SODA01000038">
    <property type="protein sequence ID" value="TDV98268.1"/>
    <property type="molecule type" value="Genomic_DNA"/>
</dbReference>
<evidence type="ECO:0000256" key="2">
    <source>
        <dbReference type="ARBA" id="ARBA00022553"/>
    </source>
</evidence>
<keyword evidence="2" id="KW-0597">Phosphoprotein</keyword>
<dbReference type="GO" id="GO:0006281">
    <property type="term" value="P:DNA repair"/>
    <property type="evidence" value="ECO:0007669"/>
    <property type="project" value="InterPro"/>
</dbReference>
<evidence type="ECO:0000256" key="4">
    <source>
        <dbReference type="ARBA" id="ARBA00022737"/>
    </source>
</evidence>
<dbReference type="GO" id="GO:0004674">
    <property type="term" value="F:protein serine/threonine kinase activity"/>
    <property type="evidence" value="ECO:0007669"/>
    <property type="project" value="UniProtKB-EC"/>
</dbReference>
<accession>A0A4R7YMV6</accession>
<dbReference type="SUPFAM" id="SSF52540">
    <property type="entry name" value="P-loop containing nucleoside triphosphate hydrolases"/>
    <property type="match status" value="2"/>
</dbReference>
<name>A0A4R7YMV6_9FIRM</name>
<dbReference type="PANTHER" id="PTHR42926">
    <property type="match status" value="1"/>
</dbReference>
<dbReference type="InterPro" id="IPR020588">
    <property type="entry name" value="RecA_ATP-bd"/>
</dbReference>
<dbReference type="Gene3D" id="3.40.50.300">
    <property type="entry name" value="P-loop containing nucleotide triphosphate hydrolases"/>
    <property type="match status" value="2"/>
</dbReference>
<gene>
    <name evidence="9" type="ORF">C8C77_13818</name>
</gene>
<evidence type="ECO:0000256" key="5">
    <source>
        <dbReference type="ARBA" id="ARBA00022777"/>
    </source>
</evidence>
<dbReference type="Pfam" id="PF06745">
    <property type="entry name" value="ATPase"/>
    <property type="match status" value="2"/>
</dbReference>
<evidence type="ECO:0000313" key="9">
    <source>
        <dbReference type="EMBL" id="TDV98268.1"/>
    </source>
</evidence>
<feature type="domain" description="KaiC" evidence="8">
    <location>
        <begin position="236"/>
        <end position="472"/>
    </location>
</feature>
<reference evidence="9 10" key="1">
    <citation type="submission" date="2019-03" db="EMBL/GenBank/DDBJ databases">
        <title>Subsurface microbial communities from deep shales in Ohio and West Virginia, USA.</title>
        <authorList>
            <person name="Wrighton K."/>
        </authorList>
    </citation>
    <scope>NUCLEOTIDE SEQUENCE [LARGE SCALE GENOMIC DNA]</scope>
    <source>
        <strain evidence="9 10">MSL9.2</strain>
    </source>
</reference>
<evidence type="ECO:0000256" key="6">
    <source>
        <dbReference type="ARBA" id="ARBA00022801"/>
    </source>
</evidence>
<dbReference type="InterPro" id="IPR030665">
    <property type="entry name" value="KaiC"/>
</dbReference>
<dbReference type="SMART" id="SM00382">
    <property type="entry name" value="AAA"/>
    <property type="match status" value="2"/>
</dbReference>
<dbReference type="GO" id="GO:0016787">
    <property type="term" value="F:hydrolase activity"/>
    <property type="evidence" value="ECO:0007669"/>
    <property type="project" value="UniProtKB-KW"/>
</dbReference>
<dbReference type="GO" id="GO:0003677">
    <property type="term" value="F:DNA binding"/>
    <property type="evidence" value="ECO:0007669"/>
    <property type="project" value="InterPro"/>
</dbReference>
<dbReference type="OrthoDB" id="9783783at2"/>
<dbReference type="PRINTS" id="PR01874">
    <property type="entry name" value="DNAREPAIRADA"/>
</dbReference>
<keyword evidence="3" id="KW-0808">Transferase</keyword>
<dbReference type="Proteomes" id="UP000294697">
    <property type="component" value="Unassembled WGS sequence"/>
</dbReference>
<feature type="domain" description="RecA family profile 1" evidence="7">
    <location>
        <begin position="234"/>
        <end position="275"/>
    </location>
</feature>
<dbReference type="PIRSF" id="PIRSF039117">
    <property type="entry name" value="KaiC"/>
    <property type="match status" value="1"/>
</dbReference>
<dbReference type="GO" id="GO:0005524">
    <property type="term" value="F:ATP binding"/>
    <property type="evidence" value="ECO:0007669"/>
    <property type="project" value="InterPro"/>
</dbReference>
<keyword evidence="6" id="KW-0378">Hydrolase</keyword>
<dbReference type="GO" id="GO:0140664">
    <property type="term" value="F:ATP-dependent DNA damage sensor activity"/>
    <property type="evidence" value="ECO:0007669"/>
    <property type="project" value="InterPro"/>
</dbReference>
<comment type="caution">
    <text evidence="9">The sequence shown here is derived from an EMBL/GenBank/DDBJ whole genome shotgun (WGS) entry which is preliminary data.</text>
</comment>
<protein>
    <recommendedName>
        <fullName evidence="1">non-specific serine/threonine protein kinase</fullName>
        <ecNumber evidence="1">2.7.11.1</ecNumber>
    </recommendedName>
</protein>
<evidence type="ECO:0000259" key="7">
    <source>
        <dbReference type="PROSITE" id="PS50162"/>
    </source>
</evidence>
<evidence type="ECO:0000256" key="1">
    <source>
        <dbReference type="ARBA" id="ARBA00012513"/>
    </source>
</evidence>
<proteinExistence type="predicted"/>
<dbReference type="AlphaFoldDB" id="A0A4R7YMV6"/>
<dbReference type="PANTHER" id="PTHR42926:SF1">
    <property type="entry name" value="CIRCADIAN CLOCK OSCILLATOR PROTEIN KAIC 1"/>
    <property type="match status" value="1"/>
</dbReference>
<dbReference type="InterPro" id="IPR003593">
    <property type="entry name" value="AAA+_ATPase"/>
</dbReference>
<feature type="domain" description="KaiC" evidence="8">
    <location>
        <begin position="2"/>
        <end position="234"/>
    </location>
</feature>
<evidence type="ECO:0000313" key="10">
    <source>
        <dbReference type="Proteomes" id="UP000294697"/>
    </source>
</evidence>
<evidence type="ECO:0000256" key="3">
    <source>
        <dbReference type="ARBA" id="ARBA00022679"/>
    </source>
</evidence>
<dbReference type="InterPro" id="IPR051347">
    <property type="entry name" value="Circadian_clock_KaiC-rel"/>
</dbReference>
<dbReference type="PROSITE" id="PS51146">
    <property type="entry name" value="KAIC"/>
    <property type="match status" value="2"/>
</dbReference>
<sequence length="485" mass="54321">MDLIKTGIRGLDNVLRGGLQANRSYLVRGGPGSGKTTLGLQFLINSQQQNSLFISLGESVEKIKADAEKRNFDLQHVHFLELSPSSDFFRKDEEYNIFSAQEVEKTPLINKIVSKIESVQPDRIFLDSATYLSYLSNDKFKFRKEILSLIKFVAEKKAAFLLASESTPDNPDGDLQFVVDGVLNLSSEDNERYFYVSKLRGSDYLSGKHSLKLKNDGVHVYPNFIPVKQKVETEKKKLASGIPSLDKLLNGGLEKGTITIISGPTGVGKTTLGIQYLKEAAGRGEKSIIYTFEESPDTIIKRCQAIKIPIKDMLKNSVLEIEEINPLKFTPTEFLNKVKKKVENKGIDVILIDSLAGYKMAFPEKSSDNDKIRQLHILNKYLSKMGVTVLINNEVTNIIGDFKATGFGISYLADNIIILNYYEYESKLKKTIGVLKKRLSGFERYLREFKIGEYGIEVGKPLTNLQGILTGDIIDLSSGENSEKR</sequence>
<organism evidence="9 10">
    <name type="scientific">Halanaerobium saccharolyticum</name>
    <dbReference type="NCBI Taxonomy" id="43595"/>
    <lineage>
        <taxon>Bacteria</taxon>
        <taxon>Bacillati</taxon>
        <taxon>Bacillota</taxon>
        <taxon>Clostridia</taxon>
        <taxon>Halanaerobiales</taxon>
        <taxon>Halanaerobiaceae</taxon>
        <taxon>Halanaerobium</taxon>
    </lineage>
</organism>
<dbReference type="InterPro" id="IPR014774">
    <property type="entry name" value="KaiC-like_dom"/>
</dbReference>
<dbReference type="RefSeq" id="WP_111573392.1">
    <property type="nucleotide sequence ID" value="NZ_QLME01000034.1"/>
</dbReference>
<keyword evidence="5" id="KW-0418">Kinase</keyword>
<dbReference type="PROSITE" id="PS50162">
    <property type="entry name" value="RECA_2"/>
    <property type="match status" value="1"/>
</dbReference>